<feature type="transmembrane region" description="Helical" evidence="8">
    <location>
        <begin position="372"/>
        <end position="396"/>
    </location>
</feature>
<proteinExistence type="inferred from homology"/>
<dbReference type="SUPFAM" id="SSF103473">
    <property type="entry name" value="MFS general substrate transporter"/>
    <property type="match status" value="1"/>
</dbReference>
<evidence type="ECO:0000256" key="5">
    <source>
        <dbReference type="ARBA" id="ARBA00022692"/>
    </source>
</evidence>
<gene>
    <name evidence="10" type="ORF">HNR70_001239</name>
</gene>
<reference evidence="10 11" key="1">
    <citation type="submission" date="2020-08" db="EMBL/GenBank/DDBJ databases">
        <title>Sequencing the genomes of 1000 actinobacteria strains.</title>
        <authorList>
            <person name="Klenk H.-P."/>
        </authorList>
    </citation>
    <scope>NUCLEOTIDE SEQUENCE [LARGE SCALE GENOMIC DNA]</scope>
    <source>
        <strain evidence="10 11">DSM 28796</strain>
    </source>
</reference>
<comment type="subcellular location">
    <subcellularLocation>
        <location evidence="1">Cell membrane</location>
        <topology evidence="1">Multi-pass membrane protein</topology>
    </subcellularLocation>
</comment>
<comment type="similarity">
    <text evidence="2">Belongs to the major facilitator superfamily.</text>
</comment>
<dbReference type="InterPro" id="IPR020846">
    <property type="entry name" value="MFS_dom"/>
</dbReference>
<evidence type="ECO:0000256" key="1">
    <source>
        <dbReference type="ARBA" id="ARBA00004651"/>
    </source>
</evidence>
<organism evidence="10 11">
    <name type="scientific">Brachybacterium aquaticum</name>
    <dbReference type="NCBI Taxonomy" id="1432564"/>
    <lineage>
        <taxon>Bacteria</taxon>
        <taxon>Bacillati</taxon>
        <taxon>Actinomycetota</taxon>
        <taxon>Actinomycetes</taxon>
        <taxon>Micrococcales</taxon>
        <taxon>Dermabacteraceae</taxon>
        <taxon>Brachybacterium</taxon>
    </lineage>
</organism>
<dbReference type="PANTHER" id="PTHR43271">
    <property type="entry name" value="BLL2771 PROTEIN"/>
    <property type="match status" value="1"/>
</dbReference>
<evidence type="ECO:0000256" key="3">
    <source>
        <dbReference type="ARBA" id="ARBA00022448"/>
    </source>
</evidence>
<feature type="transmembrane region" description="Helical" evidence="8">
    <location>
        <begin position="86"/>
        <end position="105"/>
    </location>
</feature>
<feature type="transmembrane region" description="Helical" evidence="8">
    <location>
        <begin position="111"/>
        <end position="132"/>
    </location>
</feature>
<feature type="transmembrane region" description="Helical" evidence="8">
    <location>
        <begin position="349"/>
        <end position="366"/>
    </location>
</feature>
<feature type="transmembrane region" description="Helical" evidence="8">
    <location>
        <begin position="225"/>
        <end position="245"/>
    </location>
</feature>
<keyword evidence="7 8" id="KW-0472">Membrane</keyword>
<protein>
    <submittedName>
        <fullName evidence="10">Putative MFS family arabinose efflux permease</fullName>
    </submittedName>
</protein>
<feature type="domain" description="Major facilitator superfamily (MFS) profile" evidence="9">
    <location>
        <begin position="16"/>
        <end position="400"/>
    </location>
</feature>
<feature type="transmembrane region" description="Helical" evidence="8">
    <location>
        <begin position="251"/>
        <end position="269"/>
    </location>
</feature>
<feature type="transmembrane region" description="Helical" evidence="8">
    <location>
        <begin position="56"/>
        <end position="74"/>
    </location>
</feature>
<dbReference type="AlphaFoldDB" id="A0A841A9C1"/>
<dbReference type="InterPro" id="IPR011701">
    <property type="entry name" value="MFS"/>
</dbReference>
<name>A0A841A9C1_9MICO</name>
<keyword evidence="4" id="KW-1003">Cell membrane</keyword>
<evidence type="ECO:0000256" key="8">
    <source>
        <dbReference type="SAM" id="Phobius"/>
    </source>
</evidence>
<dbReference type="Proteomes" id="UP000588158">
    <property type="component" value="Unassembled WGS sequence"/>
</dbReference>
<dbReference type="InterPro" id="IPR036259">
    <property type="entry name" value="MFS_trans_sf"/>
</dbReference>
<evidence type="ECO:0000256" key="4">
    <source>
        <dbReference type="ARBA" id="ARBA00022475"/>
    </source>
</evidence>
<keyword evidence="6 8" id="KW-1133">Transmembrane helix</keyword>
<sequence length="401" mass="40822">MSGEAPPTGHPIGSPAYQRLQIALVCAGLATFAQLYSPQGILQLISADLQIGAEQAALTVSAATAGLALAVVPWSFVGDRIGRRPAMILAVCGATVLALVSAWAPSFELMLVLRLLEGMALGGVPALAMAYLSDEVDERARAVAAGWFVAGTTVGGLSGRLVATPVADVLGWRSGITAVALLAAAAAAGFVILAPKEQRFRPLGRAARGGRLSRLLTPLKDPGQLALYACAFLLMGGFVAVYNYLSFHLTAAPYLVPASLMGLVFLAYLGGTISSPIAGQLAARHGRLPVLLGSIGVMIAGLLLTTLGPLLVVLAGLLVMTAGFVGAHSTASGWAGARAHGARSQATSLYNLFYYAGSSVLGWSIGHVYEGAGWGAAIAVVCVAAVLAGLAALALLRGEEN</sequence>
<keyword evidence="3" id="KW-0813">Transport</keyword>
<evidence type="ECO:0000313" key="11">
    <source>
        <dbReference type="Proteomes" id="UP000588158"/>
    </source>
</evidence>
<feature type="transmembrane region" description="Helical" evidence="8">
    <location>
        <begin position="144"/>
        <end position="163"/>
    </location>
</feature>
<keyword evidence="11" id="KW-1185">Reference proteome</keyword>
<feature type="transmembrane region" description="Helical" evidence="8">
    <location>
        <begin position="317"/>
        <end position="337"/>
    </location>
</feature>
<dbReference type="PANTHER" id="PTHR43271:SF1">
    <property type="entry name" value="INNER MEMBRANE TRANSPORT PROTEIN YNFM"/>
    <property type="match status" value="1"/>
</dbReference>
<dbReference type="CDD" id="cd17324">
    <property type="entry name" value="MFS_NepI_like"/>
    <property type="match status" value="1"/>
</dbReference>
<evidence type="ECO:0000313" key="10">
    <source>
        <dbReference type="EMBL" id="MBB5831426.1"/>
    </source>
</evidence>
<dbReference type="GO" id="GO:0005886">
    <property type="term" value="C:plasma membrane"/>
    <property type="evidence" value="ECO:0007669"/>
    <property type="project" value="UniProtKB-SubCell"/>
</dbReference>
<accession>A0A841A9C1</accession>
<dbReference type="Gene3D" id="1.20.1250.20">
    <property type="entry name" value="MFS general substrate transporter like domains"/>
    <property type="match status" value="2"/>
</dbReference>
<evidence type="ECO:0000256" key="7">
    <source>
        <dbReference type="ARBA" id="ARBA00023136"/>
    </source>
</evidence>
<dbReference type="GO" id="GO:0022857">
    <property type="term" value="F:transmembrane transporter activity"/>
    <property type="evidence" value="ECO:0007669"/>
    <property type="project" value="InterPro"/>
</dbReference>
<feature type="transmembrane region" description="Helical" evidence="8">
    <location>
        <begin position="175"/>
        <end position="195"/>
    </location>
</feature>
<keyword evidence="5 8" id="KW-0812">Transmembrane</keyword>
<feature type="transmembrane region" description="Helical" evidence="8">
    <location>
        <begin position="290"/>
        <end position="311"/>
    </location>
</feature>
<dbReference type="Pfam" id="PF07690">
    <property type="entry name" value="MFS_1"/>
    <property type="match status" value="1"/>
</dbReference>
<comment type="caution">
    <text evidence="10">The sequence shown here is derived from an EMBL/GenBank/DDBJ whole genome shotgun (WGS) entry which is preliminary data.</text>
</comment>
<evidence type="ECO:0000259" key="9">
    <source>
        <dbReference type="PROSITE" id="PS50850"/>
    </source>
</evidence>
<evidence type="ECO:0000256" key="6">
    <source>
        <dbReference type="ARBA" id="ARBA00022989"/>
    </source>
</evidence>
<dbReference type="EMBL" id="JACHLZ010000001">
    <property type="protein sequence ID" value="MBB5831426.1"/>
    <property type="molecule type" value="Genomic_DNA"/>
</dbReference>
<evidence type="ECO:0000256" key="2">
    <source>
        <dbReference type="ARBA" id="ARBA00008335"/>
    </source>
</evidence>
<dbReference type="RefSeq" id="WP_184324894.1">
    <property type="nucleotide sequence ID" value="NZ_JACHLZ010000001.1"/>
</dbReference>
<dbReference type="PROSITE" id="PS50850">
    <property type="entry name" value="MFS"/>
    <property type="match status" value="1"/>
</dbReference>